<evidence type="ECO:0000313" key="1">
    <source>
        <dbReference type="EMBL" id="SVC30827.1"/>
    </source>
</evidence>
<sequence>FSMLFDEDVYEVSVESSISSRNTVGGTSFKMVQQAIKAGYRKLEG</sequence>
<dbReference type="EMBL" id="UINC01084306">
    <property type="protein sequence ID" value="SVC30827.1"/>
    <property type="molecule type" value="Genomic_DNA"/>
</dbReference>
<organism evidence="1">
    <name type="scientific">marine metagenome</name>
    <dbReference type="NCBI Taxonomy" id="408172"/>
    <lineage>
        <taxon>unclassified sequences</taxon>
        <taxon>metagenomes</taxon>
        <taxon>ecological metagenomes</taxon>
    </lineage>
</organism>
<dbReference type="AlphaFoldDB" id="A0A382L735"/>
<proteinExistence type="predicted"/>
<gene>
    <name evidence="1" type="ORF">METZ01_LOCUS283681</name>
</gene>
<accession>A0A382L735</accession>
<name>A0A382L735_9ZZZZ</name>
<protein>
    <submittedName>
        <fullName evidence="1">Uncharacterized protein</fullName>
    </submittedName>
</protein>
<feature type="non-terminal residue" evidence="1">
    <location>
        <position position="1"/>
    </location>
</feature>
<reference evidence="1" key="1">
    <citation type="submission" date="2018-05" db="EMBL/GenBank/DDBJ databases">
        <authorList>
            <person name="Lanie J.A."/>
            <person name="Ng W.-L."/>
            <person name="Kazmierczak K.M."/>
            <person name="Andrzejewski T.M."/>
            <person name="Davidsen T.M."/>
            <person name="Wayne K.J."/>
            <person name="Tettelin H."/>
            <person name="Glass J.I."/>
            <person name="Rusch D."/>
            <person name="Podicherti R."/>
            <person name="Tsui H.-C.T."/>
            <person name="Winkler M.E."/>
        </authorList>
    </citation>
    <scope>NUCLEOTIDE SEQUENCE</scope>
</reference>